<dbReference type="EMBL" id="JAAIUW010000008">
    <property type="protein sequence ID" value="KAF7820745.1"/>
    <property type="molecule type" value="Genomic_DNA"/>
</dbReference>
<evidence type="ECO:0000313" key="3">
    <source>
        <dbReference type="Proteomes" id="UP000634136"/>
    </source>
</evidence>
<protein>
    <submittedName>
        <fullName evidence="2">Uncharacterized protein</fullName>
    </submittedName>
</protein>
<dbReference type="AlphaFoldDB" id="A0A834WEW0"/>
<keyword evidence="3" id="KW-1185">Reference proteome</keyword>
<comment type="caution">
    <text evidence="2">The sequence shown here is derived from an EMBL/GenBank/DDBJ whole genome shotgun (WGS) entry which is preliminary data.</text>
</comment>
<proteinExistence type="predicted"/>
<reference evidence="2" key="1">
    <citation type="submission" date="2020-09" db="EMBL/GenBank/DDBJ databases">
        <title>Genome-Enabled Discovery of Anthraquinone Biosynthesis in Senna tora.</title>
        <authorList>
            <person name="Kang S.-H."/>
            <person name="Pandey R.P."/>
            <person name="Lee C.-M."/>
            <person name="Sim J.-S."/>
            <person name="Jeong J.-T."/>
            <person name="Choi B.-S."/>
            <person name="Jung M."/>
            <person name="Ginzburg D."/>
            <person name="Zhao K."/>
            <person name="Won S.Y."/>
            <person name="Oh T.-J."/>
            <person name="Yu Y."/>
            <person name="Kim N.-H."/>
            <person name="Lee O.R."/>
            <person name="Lee T.-H."/>
            <person name="Bashyal P."/>
            <person name="Kim T.-S."/>
            <person name="Lee W.-H."/>
            <person name="Kawkins C."/>
            <person name="Kim C.-K."/>
            <person name="Kim J.S."/>
            <person name="Ahn B.O."/>
            <person name="Rhee S.Y."/>
            <person name="Sohng J.K."/>
        </authorList>
    </citation>
    <scope>NUCLEOTIDE SEQUENCE</scope>
    <source>
        <tissue evidence="2">Leaf</tissue>
    </source>
</reference>
<evidence type="ECO:0000313" key="2">
    <source>
        <dbReference type="EMBL" id="KAF7820745.1"/>
    </source>
</evidence>
<feature type="compositionally biased region" description="Polar residues" evidence="1">
    <location>
        <begin position="1"/>
        <end position="11"/>
    </location>
</feature>
<gene>
    <name evidence="2" type="ORF">G2W53_026200</name>
</gene>
<sequence length="30" mass="3363">MAFAITSSEGQSCGMPRHDLRHLTGRRPHI</sequence>
<dbReference type="Proteomes" id="UP000634136">
    <property type="component" value="Unassembled WGS sequence"/>
</dbReference>
<feature type="region of interest" description="Disordered" evidence="1">
    <location>
        <begin position="1"/>
        <end position="30"/>
    </location>
</feature>
<organism evidence="2 3">
    <name type="scientific">Senna tora</name>
    <dbReference type="NCBI Taxonomy" id="362788"/>
    <lineage>
        <taxon>Eukaryota</taxon>
        <taxon>Viridiplantae</taxon>
        <taxon>Streptophyta</taxon>
        <taxon>Embryophyta</taxon>
        <taxon>Tracheophyta</taxon>
        <taxon>Spermatophyta</taxon>
        <taxon>Magnoliopsida</taxon>
        <taxon>eudicotyledons</taxon>
        <taxon>Gunneridae</taxon>
        <taxon>Pentapetalae</taxon>
        <taxon>rosids</taxon>
        <taxon>fabids</taxon>
        <taxon>Fabales</taxon>
        <taxon>Fabaceae</taxon>
        <taxon>Caesalpinioideae</taxon>
        <taxon>Cassia clade</taxon>
        <taxon>Senna</taxon>
    </lineage>
</organism>
<evidence type="ECO:0000256" key="1">
    <source>
        <dbReference type="SAM" id="MobiDB-lite"/>
    </source>
</evidence>
<name>A0A834WEW0_9FABA</name>
<accession>A0A834WEW0</accession>